<dbReference type="SFLD" id="SFLDG00358">
    <property type="entry name" value="Main_(cytGST)"/>
    <property type="match status" value="1"/>
</dbReference>
<dbReference type="EMBL" id="KI393256">
    <property type="protein sequence ID" value="ERN08746.1"/>
    <property type="molecule type" value="Genomic_DNA"/>
</dbReference>
<dbReference type="InterPro" id="IPR036282">
    <property type="entry name" value="Glutathione-S-Trfase_C_sf"/>
</dbReference>
<feature type="domain" description="GST N-terminal" evidence="1">
    <location>
        <begin position="1"/>
        <end position="80"/>
    </location>
</feature>
<dbReference type="InterPro" id="IPR036249">
    <property type="entry name" value="Thioredoxin-like_sf"/>
</dbReference>
<organism evidence="3 4">
    <name type="scientific">Amborella trichopoda</name>
    <dbReference type="NCBI Taxonomy" id="13333"/>
    <lineage>
        <taxon>Eukaryota</taxon>
        <taxon>Viridiplantae</taxon>
        <taxon>Streptophyta</taxon>
        <taxon>Embryophyta</taxon>
        <taxon>Tracheophyta</taxon>
        <taxon>Spermatophyta</taxon>
        <taxon>Magnoliopsida</taxon>
        <taxon>Amborellales</taxon>
        <taxon>Amborellaceae</taxon>
        <taxon>Amborella</taxon>
    </lineage>
</organism>
<dbReference type="Gene3D" id="1.20.1050.10">
    <property type="match status" value="1"/>
</dbReference>
<feature type="domain" description="GST C-terminal" evidence="2">
    <location>
        <begin position="120"/>
        <end position="250"/>
    </location>
</feature>
<protein>
    <recommendedName>
        <fullName evidence="5">TCHQD class glutathione S-transferase</fullName>
    </recommendedName>
</protein>
<evidence type="ECO:0000313" key="3">
    <source>
        <dbReference type="EMBL" id="ERN08746.1"/>
    </source>
</evidence>
<dbReference type="CDD" id="cd00299">
    <property type="entry name" value="GST_C_family"/>
    <property type="match status" value="1"/>
</dbReference>
<dbReference type="InterPro" id="IPR040079">
    <property type="entry name" value="Glutathione_S-Trfase"/>
</dbReference>
<dbReference type="InterPro" id="IPR004045">
    <property type="entry name" value="Glutathione_S-Trfase_N"/>
</dbReference>
<dbReference type="AlphaFoldDB" id="W1PM40"/>
<evidence type="ECO:0008006" key="5">
    <source>
        <dbReference type="Google" id="ProtNLM"/>
    </source>
</evidence>
<dbReference type="SUPFAM" id="SSF47616">
    <property type="entry name" value="GST C-terminal domain-like"/>
    <property type="match status" value="1"/>
</dbReference>
<evidence type="ECO:0000313" key="4">
    <source>
        <dbReference type="Proteomes" id="UP000017836"/>
    </source>
</evidence>
<dbReference type="PANTHER" id="PTHR45374:SF1">
    <property type="entry name" value="GLUTATHIONE S-TRANSFERASE TCHQD"/>
    <property type="match status" value="1"/>
</dbReference>
<dbReference type="CDD" id="cd00570">
    <property type="entry name" value="GST_N_family"/>
    <property type="match status" value="1"/>
</dbReference>
<dbReference type="KEGG" id="atr:18436880"/>
<dbReference type="InterPro" id="IPR044617">
    <property type="entry name" value="TCHQD"/>
</dbReference>
<evidence type="ECO:0000259" key="1">
    <source>
        <dbReference type="PROSITE" id="PS50404"/>
    </source>
</evidence>
<dbReference type="Pfam" id="PF13409">
    <property type="entry name" value="GST_N_2"/>
    <property type="match status" value="1"/>
</dbReference>
<keyword evidence="4" id="KW-1185">Reference proteome</keyword>
<accession>W1PM40</accession>
<name>W1PM40_AMBTC</name>
<dbReference type="Gramene" id="ERN08746">
    <property type="protein sequence ID" value="ERN08746"/>
    <property type="gene ID" value="AMTR_s00017p00243750"/>
</dbReference>
<dbReference type="SUPFAM" id="SSF52833">
    <property type="entry name" value="Thioredoxin-like"/>
    <property type="match status" value="1"/>
</dbReference>
<sequence length="266" mass="31480">MQLYHHPYSLDSQKVRLALEERGIDYTSYQVNPLKARNMDATFFRLNPSAKLPVFRNGECVIYETLEIIRYIERIVESTQGFCEDSNQEKVEEWMKKIQAWSAKTFTLAHIPDKHRLFVSRFTRRVVIARMAESPDLASLYHMKLREAYETEEKLKDAALVRRSEEQLDHLLDEVERQLRETHFLCGDAFSMADAMFVPVLARIELLGLGEKYISCRPGIEEYWKVVKSRHSYRVVIGKFFSGWRKYKTLFSTFSIVFIRNVLKRY</sequence>
<dbReference type="InterPro" id="IPR010987">
    <property type="entry name" value="Glutathione-S-Trfase_C-like"/>
</dbReference>
<dbReference type="PROSITE" id="PS50405">
    <property type="entry name" value="GST_CTER"/>
    <property type="match status" value="1"/>
</dbReference>
<dbReference type="PROSITE" id="PS50404">
    <property type="entry name" value="GST_NTER"/>
    <property type="match status" value="1"/>
</dbReference>
<dbReference type="SFLD" id="SFLDS00019">
    <property type="entry name" value="Glutathione_Transferase_(cytos"/>
    <property type="match status" value="1"/>
</dbReference>
<dbReference type="Gene3D" id="3.40.30.10">
    <property type="entry name" value="Glutaredoxin"/>
    <property type="match status" value="1"/>
</dbReference>
<dbReference type="HOGENOM" id="CLU_011226_5_3_1"/>
<proteinExistence type="predicted"/>
<dbReference type="Pfam" id="PF13410">
    <property type="entry name" value="GST_C_2"/>
    <property type="match status" value="1"/>
</dbReference>
<dbReference type="OrthoDB" id="418495at2759"/>
<dbReference type="PANTHER" id="PTHR45374">
    <property type="entry name" value="GLUTATHIONE S-TRANSFERASE TCHQD"/>
    <property type="match status" value="1"/>
</dbReference>
<reference evidence="4" key="1">
    <citation type="journal article" date="2013" name="Science">
        <title>The Amborella genome and the evolution of flowering plants.</title>
        <authorList>
            <consortium name="Amborella Genome Project"/>
        </authorList>
    </citation>
    <scope>NUCLEOTIDE SEQUENCE [LARGE SCALE GENOMIC DNA]</scope>
</reference>
<dbReference type="GO" id="GO:0004364">
    <property type="term" value="F:glutathione transferase activity"/>
    <property type="evidence" value="ECO:0007669"/>
    <property type="project" value="InterPro"/>
</dbReference>
<gene>
    <name evidence="3" type="ORF">AMTR_s00017p00243750</name>
</gene>
<dbReference type="OMA" id="LKTWCFV"/>
<dbReference type="eggNOG" id="KOG4420">
    <property type="taxonomic scope" value="Eukaryota"/>
</dbReference>
<dbReference type="Proteomes" id="UP000017836">
    <property type="component" value="Unassembled WGS sequence"/>
</dbReference>
<dbReference type="STRING" id="13333.W1PM40"/>
<evidence type="ECO:0000259" key="2">
    <source>
        <dbReference type="PROSITE" id="PS50405"/>
    </source>
</evidence>